<dbReference type="GO" id="GO:0003677">
    <property type="term" value="F:DNA binding"/>
    <property type="evidence" value="ECO:0007669"/>
    <property type="project" value="InterPro"/>
</dbReference>
<name>A0A194ADX5_9BACT</name>
<feature type="domain" description="Peptidase S24/S26A/S26B/S26C" evidence="8">
    <location>
        <begin position="32"/>
        <end position="148"/>
    </location>
</feature>
<dbReference type="NCBIfam" id="NF007621">
    <property type="entry name" value="PRK10276.1"/>
    <property type="match status" value="1"/>
</dbReference>
<evidence type="ECO:0000313" key="10">
    <source>
        <dbReference type="Proteomes" id="UP000095200"/>
    </source>
</evidence>
<evidence type="ECO:0000313" key="9">
    <source>
        <dbReference type="EMBL" id="GAU07331.1"/>
    </source>
</evidence>
<sequence length="155" mass="17036">MKSNCIDLKPSRQSLALLGRAVIDSPSKSSIPLVLSNAPAGFPSPADDYIENTLDLNDYLIDNPVATFMMRVSGDSMIEAGIRDKDVIIVDRSKEPLPGKIVVAVLDGELTVKRLEKSEKGYVLVPENPDYQPIVVQNEQELVIWGVVTGIVRRF</sequence>
<dbReference type="PANTHER" id="PTHR33516:SF2">
    <property type="entry name" value="LEXA REPRESSOR-RELATED"/>
    <property type="match status" value="1"/>
</dbReference>
<dbReference type="InterPro" id="IPR036286">
    <property type="entry name" value="LexA/Signal_pep-like_sf"/>
</dbReference>
<evidence type="ECO:0000256" key="7">
    <source>
        <dbReference type="RuleBase" id="RU003991"/>
    </source>
</evidence>
<evidence type="ECO:0000256" key="2">
    <source>
        <dbReference type="ARBA" id="ARBA00022763"/>
    </source>
</evidence>
<dbReference type="PRINTS" id="PR00726">
    <property type="entry name" value="LEXASERPTASE"/>
</dbReference>
<dbReference type="InterPro" id="IPR050077">
    <property type="entry name" value="LexA_repressor"/>
</dbReference>
<dbReference type="AlphaFoldDB" id="A0A194ADX5"/>
<dbReference type="RefSeq" id="WP_069856704.1">
    <property type="nucleotide sequence ID" value="NZ_BDFE01000002.1"/>
</dbReference>
<comment type="caution">
    <text evidence="9">The sequence shown here is derived from an EMBL/GenBank/DDBJ whole genome shotgun (WGS) entry which is preliminary data.</text>
</comment>
<dbReference type="STRING" id="1592317.DPF_0009"/>
<dbReference type="InterPro" id="IPR039418">
    <property type="entry name" value="LexA-like"/>
</dbReference>
<dbReference type="InterPro" id="IPR006197">
    <property type="entry name" value="Peptidase_S24_LexA"/>
</dbReference>
<dbReference type="OrthoDB" id="9802364at2"/>
<proteinExistence type="inferred from homology"/>
<keyword evidence="6" id="KW-0742">SOS response</keyword>
<dbReference type="GO" id="GO:0009432">
    <property type="term" value="P:SOS response"/>
    <property type="evidence" value="ECO:0007669"/>
    <property type="project" value="UniProtKB-KW"/>
</dbReference>
<dbReference type="SUPFAM" id="SSF51306">
    <property type="entry name" value="LexA/Signal peptidase"/>
    <property type="match status" value="1"/>
</dbReference>
<comment type="similarity">
    <text evidence="1 7">Belongs to the peptidase S24 family.</text>
</comment>
<keyword evidence="4 7" id="KW-0068">Autocatalytic cleavage</keyword>
<protein>
    <submittedName>
        <fullName evidence="9">Peptidase S24 and S26 domain-containing protein</fullName>
    </submittedName>
</protein>
<dbReference type="GO" id="GO:0006355">
    <property type="term" value="P:regulation of DNA-templated transcription"/>
    <property type="evidence" value="ECO:0007669"/>
    <property type="project" value="InterPro"/>
</dbReference>
<accession>A0A194ADX5</accession>
<gene>
    <name evidence="9" type="ORF">DPF_0009</name>
</gene>
<dbReference type="CDD" id="cd06529">
    <property type="entry name" value="S24_LexA-like"/>
    <property type="match status" value="1"/>
</dbReference>
<evidence type="ECO:0000259" key="8">
    <source>
        <dbReference type="Pfam" id="PF00717"/>
    </source>
</evidence>
<organism evidence="9 10">
    <name type="scientific">Desulfoplanes formicivorans</name>
    <dbReference type="NCBI Taxonomy" id="1592317"/>
    <lineage>
        <taxon>Bacteria</taxon>
        <taxon>Pseudomonadati</taxon>
        <taxon>Thermodesulfobacteriota</taxon>
        <taxon>Desulfovibrionia</taxon>
        <taxon>Desulfovibrionales</taxon>
        <taxon>Desulfoplanaceae</taxon>
        <taxon>Desulfoplanes</taxon>
    </lineage>
</organism>
<dbReference type="Gene3D" id="2.10.109.10">
    <property type="entry name" value="Umud Fragment, subunit A"/>
    <property type="match status" value="1"/>
</dbReference>
<dbReference type="Proteomes" id="UP000095200">
    <property type="component" value="Unassembled WGS sequence"/>
</dbReference>
<keyword evidence="2" id="KW-0227">DNA damage</keyword>
<dbReference type="GO" id="GO:0016787">
    <property type="term" value="F:hydrolase activity"/>
    <property type="evidence" value="ECO:0007669"/>
    <property type="project" value="UniProtKB-KW"/>
</dbReference>
<dbReference type="InterPro" id="IPR015927">
    <property type="entry name" value="Peptidase_S24_S26A/B/C"/>
</dbReference>
<dbReference type="EMBL" id="BDFE01000002">
    <property type="protein sequence ID" value="GAU07331.1"/>
    <property type="molecule type" value="Genomic_DNA"/>
</dbReference>
<evidence type="ECO:0000256" key="4">
    <source>
        <dbReference type="ARBA" id="ARBA00022813"/>
    </source>
</evidence>
<evidence type="ECO:0000256" key="3">
    <source>
        <dbReference type="ARBA" id="ARBA00022801"/>
    </source>
</evidence>
<evidence type="ECO:0000256" key="1">
    <source>
        <dbReference type="ARBA" id="ARBA00007484"/>
    </source>
</evidence>
<dbReference type="GO" id="GO:0006281">
    <property type="term" value="P:DNA repair"/>
    <property type="evidence" value="ECO:0007669"/>
    <property type="project" value="UniProtKB-KW"/>
</dbReference>
<evidence type="ECO:0000256" key="6">
    <source>
        <dbReference type="ARBA" id="ARBA00023236"/>
    </source>
</evidence>
<keyword evidence="10" id="KW-1185">Reference proteome</keyword>
<keyword evidence="3 7" id="KW-0378">Hydrolase</keyword>
<evidence type="ECO:0000256" key="5">
    <source>
        <dbReference type="ARBA" id="ARBA00023204"/>
    </source>
</evidence>
<dbReference type="Pfam" id="PF00717">
    <property type="entry name" value="Peptidase_S24"/>
    <property type="match status" value="1"/>
</dbReference>
<keyword evidence="5" id="KW-0234">DNA repair</keyword>
<dbReference type="PANTHER" id="PTHR33516">
    <property type="entry name" value="LEXA REPRESSOR"/>
    <property type="match status" value="1"/>
</dbReference>
<reference evidence="10" key="1">
    <citation type="submission" date="2016-06" db="EMBL/GenBank/DDBJ databases">
        <title>Draft genome sequence of Desulfoplanes formicivorans strain Pf12B.</title>
        <authorList>
            <person name="Watanabe M."/>
            <person name="Kojima H."/>
            <person name="Fukui M."/>
        </authorList>
    </citation>
    <scope>NUCLEOTIDE SEQUENCE [LARGE SCALE GENOMIC DNA]</scope>
    <source>
        <strain evidence="10">Pf12B</strain>
    </source>
</reference>